<sequence length="149" mass="17951">MVSHLNSKQKHFQQQQYAFNINRVQQIRFIDLYRSYIILYLDKIMEKLLKCFQKYHILNCICLFILNEFNKDKMGLKSNEETKIDEIEFIDYNYVKVNFDSTSEILSIITVLYGYVFLNSCILLSDQFIQNKLIFLFDITKSFLIKLIK</sequence>
<accession>A0A8S1TVP2</accession>
<gene>
    <name evidence="1" type="ORF">POCTA_138.1.T0310047</name>
</gene>
<reference evidence="1" key="1">
    <citation type="submission" date="2021-01" db="EMBL/GenBank/DDBJ databases">
        <authorList>
            <consortium name="Genoscope - CEA"/>
            <person name="William W."/>
        </authorList>
    </citation>
    <scope>NUCLEOTIDE SEQUENCE</scope>
</reference>
<organism evidence="1 2">
    <name type="scientific">Paramecium octaurelia</name>
    <dbReference type="NCBI Taxonomy" id="43137"/>
    <lineage>
        <taxon>Eukaryota</taxon>
        <taxon>Sar</taxon>
        <taxon>Alveolata</taxon>
        <taxon>Ciliophora</taxon>
        <taxon>Intramacronucleata</taxon>
        <taxon>Oligohymenophorea</taxon>
        <taxon>Peniculida</taxon>
        <taxon>Parameciidae</taxon>
        <taxon>Paramecium</taxon>
    </lineage>
</organism>
<evidence type="ECO:0000313" key="1">
    <source>
        <dbReference type="EMBL" id="CAD8155642.1"/>
    </source>
</evidence>
<dbReference type="Proteomes" id="UP000683925">
    <property type="component" value="Unassembled WGS sequence"/>
</dbReference>
<proteinExistence type="predicted"/>
<comment type="caution">
    <text evidence="1">The sequence shown here is derived from an EMBL/GenBank/DDBJ whole genome shotgun (WGS) entry which is preliminary data.</text>
</comment>
<dbReference type="AlphaFoldDB" id="A0A8S1TVP2"/>
<evidence type="ECO:0000313" key="2">
    <source>
        <dbReference type="Proteomes" id="UP000683925"/>
    </source>
</evidence>
<name>A0A8S1TVP2_PAROT</name>
<keyword evidence="2" id="KW-1185">Reference proteome</keyword>
<dbReference type="EMBL" id="CAJJDP010000031">
    <property type="protein sequence ID" value="CAD8155642.1"/>
    <property type="molecule type" value="Genomic_DNA"/>
</dbReference>
<protein>
    <submittedName>
        <fullName evidence="1">Uncharacterized protein</fullName>
    </submittedName>
</protein>